<dbReference type="InterPro" id="IPR028082">
    <property type="entry name" value="Peripla_BP_I"/>
</dbReference>
<dbReference type="PANTHER" id="PTHR46847">
    <property type="entry name" value="D-ALLOSE-BINDING PERIPLASMIC PROTEIN-RELATED"/>
    <property type="match status" value="1"/>
</dbReference>
<feature type="domain" description="Periplasmic binding protein" evidence="5">
    <location>
        <begin position="50"/>
        <end position="336"/>
    </location>
</feature>
<gene>
    <name evidence="6" type="ORF">H9Q79_11220</name>
</gene>
<protein>
    <submittedName>
        <fullName evidence="6">Substrate-binding domain-containing protein</fullName>
    </submittedName>
</protein>
<keyword evidence="3" id="KW-0732">Signal</keyword>
<evidence type="ECO:0000256" key="3">
    <source>
        <dbReference type="ARBA" id="ARBA00022729"/>
    </source>
</evidence>
<comment type="similarity">
    <text evidence="2">Belongs to the bacterial solute-binding protein 2 family.</text>
</comment>
<feature type="compositionally biased region" description="Low complexity" evidence="4">
    <location>
        <begin position="15"/>
        <end position="36"/>
    </location>
</feature>
<dbReference type="Gene3D" id="3.40.50.2300">
    <property type="match status" value="3"/>
</dbReference>
<evidence type="ECO:0000313" key="6">
    <source>
        <dbReference type="EMBL" id="QNM10502.1"/>
    </source>
</evidence>
<sequence length="365" mass="38728">MLAGCGDKPSDNAGSTAAEPKSESAASSGSSAGTSSQPEKADAEKSDIKIGFAMKTLDNSYFVSLVGAVEELAAAEGWECTTLNANMDSTKEAENMETFITQGMDLIFLDSVDPTACVPSINAAAEADIPVVNLDSGVAECEQCTTIYADNYQNGRMVGLAYGKAVPADQEIIGVMISSLKGNVACTERRTGLYCGILESRIGCTEEEAWELAETFENEVANSGKATNEDAKFTVRGQGWGDATRQQALEASEDLITANKDLTCVLGDASENLLGAKMALENAGIEGVDLVCASDGPMEVLDLIKAGEFFGTGENSPWMVSAKGIEVAKEILIDGKDWRSYPEVIRTEAIAITKENVEERYEFGY</sequence>
<dbReference type="EMBL" id="CP060635">
    <property type="protein sequence ID" value="QNM10502.1"/>
    <property type="molecule type" value="Genomic_DNA"/>
</dbReference>
<dbReference type="InterPro" id="IPR025997">
    <property type="entry name" value="SBP_2_dom"/>
</dbReference>
<accession>A0A7G9GI70</accession>
<dbReference type="KEGG" id="whj:H9Q79_11220"/>
<feature type="region of interest" description="Disordered" evidence="4">
    <location>
        <begin position="1"/>
        <end position="43"/>
    </location>
</feature>
<dbReference type="GO" id="GO:0030246">
    <property type="term" value="F:carbohydrate binding"/>
    <property type="evidence" value="ECO:0007669"/>
    <property type="project" value="UniProtKB-ARBA"/>
</dbReference>
<reference evidence="6 7" key="1">
    <citation type="submission" date="2020-08" db="EMBL/GenBank/DDBJ databases">
        <authorList>
            <person name="Liu C."/>
            <person name="Sun Q."/>
        </authorList>
    </citation>
    <scope>NUCLEOTIDE SEQUENCE [LARGE SCALE GENOMIC DNA]</scope>
    <source>
        <strain evidence="6 7">NSJ-29</strain>
    </source>
</reference>
<dbReference type="SUPFAM" id="SSF53822">
    <property type="entry name" value="Periplasmic binding protein-like I"/>
    <property type="match status" value="1"/>
</dbReference>
<comment type="subcellular location">
    <subcellularLocation>
        <location evidence="1">Cell envelope</location>
    </subcellularLocation>
</comment>
<dbReference type="Pfam" id="PF13407">
    <property type="entry name" value="Peripla_BP_4"/>
    <property type="match status" value="1"/>
</dbReference>
<dbReference type="PANTHER" id="PTHR46847:SF1">
    <property type="entry name" value="D-ALLOSE-BINDING PERIPLASMIC PROTEIN-RELATED"/>
    <property type="match status" value="1"/>
</dbReference>
<evidence type="ECO:0000259" key="5">
    <source>
        <dbReference type="Pfam" id="PF13407"/>
    </source>
</evidence>
<dbReference type="AlphaFoldDB" id="A0A7G9GI70"/>
<evidence type="ECO:0000256" key="1">
    <source>
        <dbReference type="ARBA" id="ARBA00004196"/>
    </source>
</evidence>
<evidence type="ECO:0000256" key="4">
    <source>
        <dbReference type="SAM" id="MobiDB-lite"/>
    </source>
</evidence>
<evidence type="ECO:0000313" key="7">
    <source>
        <dbReference type="Proteomes" id="UP000515860"/>
    </source>
</evidence>
<organism evidence="6 7">
    <name type="scientific">Wansuia hejianensis</name>
    <dbReference type="NCBI Taxonomy" id="2763667"/>
    <lineage>
        <taxon>Bacteria</taxon>
        <taxon>Bacillati</taxon>
        <taxon>Bacillota</taxon>
        <taxon>Clostridia</taxon>
        <taxon>Lachnospirales</taxon>
        <taxon>Lachnospiraceae</taxon>
        <taxon>Wansuia</taxon>
    </lineage>
</organism>
<dbReference type="Proteomes" id="UP000515860">
    <property type="component" value="Chromosome"/>
</dbReference>
<keyword evidence="7" id="KW-1185">Reference proteome</keyword>
<evidence type="ECO:0000256" key="2">
    <source>
        <dbReference type="ARBA" id="ARBA00007639"/>
    </source>
</evidence>
<name>A0A7G9GI70_9FIRM</name>
<proteinExistence type="inferred from homology"/>
<dbReference type="GO" id="GO:0030313">
    <property type="term" value="C:cell envelope"/>
    <property type="evidence" value="ECO:0007669"/>
    <property type="project" value="UniProtKB-SubCell"/>
</dbReference>